<protein>
    <submittedName>
        <fullName evidence="2">Uncharacterized protein</fullName>
    </submittedName>
</protein>
<comment type="caution">
    <text evidence="2">The sequence shown here is derived from an EMBL/GenBank/DDBJ whole genome shotgun (WGS) entry which is preliminary data.</text>
</comment>
<accession>A0ABP5YSJ3</accession>
<evidence type="ECO:0000313" key="3">
    <source>
        <dbReference type="Proteomes" id="UP001501721"/>
    </source>
</evidence>
<evidence type="ECO:0000313" key="2">
    <source>
        <dbReference type="EMBL" id="GAA2483012.1"/>
    </source>
</evidence>
<feature type="region of interest" description="Disordered" evidence="1">
    <location>
        <begin position="670"/>
        <end position="706"/>
    </location>
</feature>
<proteinExistence type="predicted"/>
<dbReference type="SUPFAM" id="SSF48371">
    <property type="entry name" value="ARM repeat"/>
    <property type="match status" value="1"/>
</dbReference>
<organism evidence="2 3">
    <name type="scientific">Streptomyces graminearus</name>
    <dbReference type="NCBI Taxonomy" id="284030"/>
    <lineage>
        <taxon>Bacteria</taxon>
        <taxon>Bacillati</taxon>
        <taxon>Actinomycetota</taxon>
        <taxon>Actinomycetes</taxon>
        <taxon>Kitasatosporales</taxon>
        <taxon>Streptomycetaceae</taxon>
        <taxon>Streptomyces</taxon>
    </lineage>
</organism>
<dbReference type="Proteomes" id="UP001501721">
    <property type="component" value="Unassembled WGS sequence"/>
</dbReference>
<reference evidence="3" key="1">
    <citation type="journal article" date="2019" name="Int. J. Syst. Evol. Microbiol.">
        <title>The Global Catalogue of Microorganisms (GCM) 10K type strain sequencing project: providing services to taxonomists for standard genome sequencing and annotation.</title>
        <authorList>
            <consortium name="The Broad Institute Genomics Platform"/>
            <consortium name="The Broad Institute Genome Sequencing Center for Infectious Disease"/>
            <person name="Wu L."/>
            <person name="Ma J."/>
        </authorList>
    </citation>
    <scope>NUCLEOTIDE SEQUENCE [LARGE SCALE GENOMIC DNA]</scope>
    <source>
        <strain evidence="3">JCM 6923</strain>
    </source>
</reference>
<dbReference type="InterPro" id="IPR016024">
    <property type="entry name" value="ARM-type_fold"/>
</dbReference>
<gene>
    <name evidence="2" type="ORF">GCM10010422_29930</name>
</gene>
<dbReference type="RefSeq" id="WP_346077606.1">
    <property type="nucleotide sequence ID" value="NZ_BAAATL010000013.1"/>
</dbReference>
<sequence length="706" mass="77784">MSQEPAAAAPPAGEQAPQDAEQEEQEAPERKRQEAWAARKALIQHGPSFVMSLGRTTSATQVGRDQLGVSGGTVHGNVNNYFGGVPARPEHLSGVIRPEEITQLAEVFRGCASFEKALARLRTERIVILSGGRDTGRCSAALMLLHRATDGGPVRSLERPRSLSALPDRLDRAEGYFLEDFTADRSSPVREPQLLGLREQLEHSGGHLVITVEPSTALDDVPFVRWEPPPPEEMLHAHVTSRIGEAGWRELCGLQQVKEFLAGQHQPVVLKEFAQRIVAVHRGEADAQVLTEYSERAIGAQVTRWLTDGQRELLEKAFLISLAVFDKAPYAVAAELGDALYAGLQHTADPGKPPVIPVFGVFREDRLRSAHARGYLDTEVTEWGVVGQYIAEFQEERTARTLLETVWNLHPSARPALVEWIDRLAEDRRPLVRTRAASATALLATADFSSALAHLIEPWADGRNPDSWLMAANALTLADLLGVKTVRPLLRDWCTGEVESRRWTAIRAYSLLGPTAPEETLDVLLDSIRQQPQPEPVDEDEEIPESVHQFADALELLLLAVREPVLGRLAECLGRERTVREHALLAFLKACRQAEEPDGRPLVLHWYAQARAGAEPDTERHLTVFWKALLADRTTNDGALDVLSGWVRRADGEPETESALAALLPAVTAEPPNDRRVGHRLRGLRDSPPSPSPSAARLLDLLPRSS</sequence>
<feature type="compositionally biased region" description="Low complexity" evidence="1">
    <location>
        <begin position="693"/>
        <end position="706"/>
    </location>
</feature>
<name>A0ABP5YSJ3_9ACTN</name>
<dbReference type="EMBL" id="BAAATL010000013">
    <property type="protein sequence ID" value="GAA2483012.1"/>
    <property type="molecule type" value="Genomic_DNA"/>
</dbReference>
<evidence type="ECO:0000256" key="1">
    <source>
        <dbReference type="SAM" id="MobiDB-lite"/>
    </source>
</evidence>
<keyword evidence="3" id="KW-1185">Reference proteome</keyword>
<feature type="compositionally biased region" description="Low complexity" evidence="1">
    <location>
        <begin position="1"/>
        <end position="19"/>
    </location>
</feature>
<feature type="region of interest" description="Disordered" evidence="1">
    <location>
        <begin position="1"/>
        <end position="35"/>
    </location>
</feature>